<keyword evidence="2" id="KW-1185">Reference proteome</keyword>
<name>A0A6G4VLL1_9ACTN</name>
<proteinExistence type="predicted"/>
<reference evidence="1 2" key="1">
    <citation type="submission" date="2020-02" db="EMBL/GenBank/DDBJ databases">
        <title>Whole-genome analyses of novel actinobacteria.</title>
        <authorList>
            <person name="Sahin N."/>
            <person name="Gencbay T."/>
        </authorList>
    </citation>
    <scope>NUCLEOTIDE SEQUENCE [LARGE SCALE GENOMIC DNA]</scope>
    <source>
        <strain evidence="1 2">HC44</strain>
    </source>
</reference>
<dbReference type="AlphaFoldDB" id="A0A6G4VLL1"/>
<protein>
    <submittedName>
        <fullName evidence="1">Uncharacterized protein</fullName>
    </submittedName>
</protein>
<sequence>MAVIPASVEQVDPRRIIQKRPAWTQRAVRTGHIQSTLRAVQNPHRGESELDAHPTQRLGHALGLMGRAMNAGSSNAGQNLRDLMTW</sequence>
<comment type="caution">
    <text evidence="1">The sequence shown here is derived from an EMBL/GenBank/DDBJ whole genome shotgun (WGS) entry which is preliminary data.</text>
</comment>
<accession>A0A6G4VLL1</accession>
<evidence type="ECO:0000313" key="2">
    <source>
        <dbReference type="Proteomes" id="UP000472335"/>
    </source>
</evidence>
<gene>
    <name evidence="1" type="ORF">G5C60_47670</name>
</gene>
<dbReference type="EMBL" id="JAAKZY010000321">
    <property type="protein sequence ID" value="NGO15068.1"/>
    <property type="molecule type" value="Genomic_DNA"/>
</dbReference>
<dbReference type="Proteomes" id="UP000472335">
    <property type="component" value="Unassembled WGS sequence"/>
</dbReference>
<organism evidence="1 2">
    <name type="scientific">Streptomyces scabichelini</name>
    <dbReference type="NCBI Taxonomy" id="2711217"/>
    <lineage>
        <taxon>Bacteria</taxon>
        <taxon>Bacillati</taxon>
        <taxon>Actinomycetota</taxon>
        <taxon>Actinomycetes</taxon>
        <taxon>Kitasatosporales</taxon>
        <taxon>Streptomycetaceae</taxon>
        <taxon>Streptomyces</taxon>
    </lineage>
</organism>
<dbReference type="RefSeq" id="WP_165270050.1">
    <property type="nucleotide sequence ID" value="NZ_JAAKZY010000321.1"/>
</dbReference>
<evidence type="ECO:0000313" key="1">
    <source>
        <dbReference type="EMBL" id="NGO15068.1"/>
    </source>
</evidence>